<protein>
    <recommendedName>
        <fullName evidence="2">VWFA domain-containing protein</fullName>
    </recommendedName>
</protein>
<reference evidence="1" key="1">
    <citation type="journal article" date="2015" name="Proc. Natl. Acad. Sci. U.S.A.">
        <title>Networks of energetic and metabolic interactions define dynamics in microbial communities.</title>
        <authorList>
            <person name="Embree M."/>
            <person name="Liu J.K."/>
            <person name="Al-Bassam M.M."/>
            <person name="Zengler K."/>
        </authorList>
    </citation>
    <scope>NUCLEOTIDE SEQUENCE</scope>
</reference>
<evidence type="ECO:0008006" key="2">
    <source>
        <dbReference type="Google" id="ProtNLM"/>
    </source>
</evidence>
<dbReference type="EMBL" id="LNQE01001478">
    <property type="protein sequence ID" value="KUG16825.1"/>
    <property type="molecule type" value="Genomic_DNA"/>
</dbReference>
<dbReference type="AlphaFoldDB" id="A0A0W8F7I0"/>
<proteinExistence type="predicted"/>
<organism evidence="1">
    <name type="scientific">hydrocarbon metagenome</name>
    <dbReference type="NCBI Taxonomy" id="938273"/>
    <lineage>
        <taxon>unclassified sequences</taxon>
        <taxon>metagenomes</taxon>
        <taxon>ecological metagenomes</taxon>
    </lineage>
</organism>
<gene>
    <name evidence="1" type="ORF">ASZ90_013456</name>
</gene>
<accession>A0A0W8F7I0</accession>
<comment type="caution">
    <text evidence="1">The sequence shown here is derived from an EMBL/GenBank/DDBJ whole genome shotgun (WGS) entry which is preliminary data.</text>
</comment>
<sequence>MESLGWIEVWRRSRESWHWPLLPPPVLGEKGRSGSFAFSNYQITLDQKALQLGPLYLENLFHHLIVQYIFCPRSLENAGILALAALKGLGHPSGSNSTYVSAYGLTPGMASHIESARRMVNIFSDIVSDSFRLERSERDEELVLMGWRRLGELDGRPLNPLDRVVLGFLREFWGASLPSCPRPEVEHLLRIFSAGIRDKSLWPRQCQEMARILGALEPGILGQGPVRAQEILNGSADAVPLLCAAELDAGEYEEALAVLGQKGDLKRWYRDQSYFIEIREVPRARSEVTPSGFAKWRLTDPCYDLDVSYSLSLSPYLIPGVSTYKRDHEASPMMPERAGVPDLLVVLDSSRSMEGPRKGTKTHKATLAAFKACQFAHSMGAELAAISFSENYRLASWTRDLNAVEDVLVEFLATRTHIPGKRILELAQGRPGCLILCITDTHIQNLYQEWEDIKRASEVGRFVLFSIDPDYRDRHVEESLSSLGQIYYIRQLDDLISLVVEVSERAYGGESFIFS</sequence>
<name>A0A0W8F7I0_9ZZZZ</name>
<evidence type="ECO:0000313" key="1">
    <source>
        <dbReference type="EMBL" id="KUG16825.1"/>
    </source>
</evidence>